<evidence type="ECO:0000256" key="8">
    <source>
        <dbReference type="SAM" id="Coils"/>
    </source>
</evidence>
<gene>
    <name evidence="11" type="ORF">EGYM00163_LOCUS7506</name>
</gene>
<evidence type="ECO:0000259" key="10">
    <source>
        <dbReference type="PROSITE" id="PS50067"/>
    </source>
</evidence>
<evidence type="ECO:0000256" key="1">
    <source>
        <dbReference type="ARBA" id="ARBA00010899"/>
    </source>
</evidence>
<dbReference type="EMBL" id="HBJA01023354">
    <property type="protein sequence ID" value="CAE0796386.1"/>
    <property type="molecule type" value="Transcribed_RNA"/>
</dbReference>
<dbReference type="Pfam" id="PF00225">
    <property type="entry name" value="Kinesin"/>
    <property type="match status" value="1"/>
</dbReference>
<dbReference type="InterPro" id="IPR027417">
    <property type="entry name" value="P-loop_NTPase"/>
</dbReference>
<feature type="compositionally biased region" description="Basic residues" evidence="9">
    <location>
        <begin position="161"/>
        <end position="171"/>
    </location>
</feature>
<dbReference type="GO" id="GO:0003777">
    <property type="term" value="F:microtubule motor activity"/>
    <property type="evidence" value="ECO:0007669"/>
    <property type="project" value="InterPro"/>
</dbReference>
<dbReference type="AlphaFoldDB" id="A0A7S4CGM8"/>
<keyword evidence="3 6" id="KW-0547">Nucleotide-binding</keyword>
<dbReference type="PROSITE" id="PS50067">
    <property type="entry name" value="KINESIN_MOTOR_2"/>
    <property type="match status" value="1"/>
</dbReference>
<dbReference type="GO" id="GO:0005874">
    <property type="term" value="C:microtubule"/>
    <property type="evidence" value="ECO:0007669"/>
    <property type="project" value="UniProtKB-KW"/>
</dbReference>
<evidence type="ECO:0000256" key="4">
    <source>
        <dbReference type="ARBA" id="ARBA00022840"/>
    </source>
</evidence>
<evidence type="ECO:0000256" key="3">
    <source>
        <dbReference type="ARBA" id="ARBA00022741"/>
    </source>
</evidence>
<feature type="compositionally biased region" description="Basic residues" evidence="9">
    <location>
        <begin position="59"/>
        <end position="73"/>
    </location>
</feature>
<sequence>MPMNINNLIARFNHKDAPSRTSDLDKPTENAEANSDIGYVASRVEMFKEMGRMCMPSPHIKRYKVKGSGKRSPKSSEESTPSTPKSTRSAPQLSPTSIGPSRLELDDEVTRSASKRPGPVSSGPPKLQKTAPGSVKRPITPRGGKAGLDKENVAPGSTPRRSPRPSPRKLKERSALVTPLRPVPHTPSKVAQSCPRPMSSLYHPLDAVTPGGPGRQGRVTDASEDSGYSSHGSSGPRISEYFWEIFTKMKSSNNLLREENMKLNANVVSLQQDLAKSRTNELLLEKSKKQTSKFKEELEHYRMKSDSAEQTLQNTKLELDQQLLTLDSLNRQIDALQRALGEKENQISQMDVVITEGQMVRRKLHNCIQELKGNIRVYCRVRPSLPNEDEDSAIRCRPDGSSVDIRSAGASPKSFQFDKVFSPAATNADVFDEISQLVQSALDGYRVCIFAYGQTGSGKTYTMEGPARGTASSRMQDGMIPQAVNQLFESAEKLKPNGWTFSLSAQFLEIYNEAIRDLLDTTPPSKDFRASGASINNKAQQKAPQKIEIKHDPQSRLPTVVTGVAVVPVSEAATVQELLVTAAKNRSSAATNANEHSSRSHSVFTIFIEGNNLRTNEHTVGVLNLIDLAGSERLQHSGSTGDRLKETQHINKSLSCLGDVIHALSHKTAHIPFRNSKLTYLLQGSLGGDCKTLMFVNVSPVPEHSAESLCSLRFAAKAGSCEVGTARRNITLREPGGH</sequence>
<dbReference type="PROSITE" id="PS00411">
    <property type="entry name" value="KINESIN_MOTOR_1"/>
    <property type="match status" value="1"/>
</dbReference>
<feature type="compositionally biased region" description="Low complexity" evidence="9">
    <location>
        <begin position="78"/>
        <end position="89"/>
    </location>
</feature>
<evidence type="ECO:0000256" key="9">
    <source>
        <dbReference type="SAM" id="MobiDB-lite"/>
    </source>
</evidence>
<dbReference type="InterPro" id="IPR027640">
    <property type="entry name" value="Kinesin-like_fam"/>
</dbReference>
<dbReference type="GO" id="GO:0005524">
    <property type="term" value="F:ATP binding"/>
    <property type="evidence" value="ECO:0007669"/>
    <property type="project" value="UniProtKB-UniRule"/>
</dbReference>
<proteinExistence type="inferred from homology"/>
<dbReference type="SMART" id="SM00129">
    <property type="entry name" value="KISc"/>
    <property type="match status" value="1"/>
</dbReference>
<feature type="coiled-coil region" evidence="8">
    <location>
        <begin position="253"/>
        <end position="346"/>
    </location>
</feature>
<keyword evidence="4 6" id="KW-0067">ATP-binding</keyword>
<protein>
    <recommendedName>
        <fullName evidence="7">Kinesin-like protein</fullName>
    </recommendedName>
</protein>
<feature type="binding site" evidence="6">
    <location>
        <begin position="453"/>
        <end position="460"/>
    </location>
    <ligand>
        <name>ATP</name>
        <dbReference type="ChEBI" id="CHEBI:30616"/>
    </ligand>
</feature>
<reference evidence="11" key="1">
    <citation type="submission" date="2021-01" db="EMBL/GenBank/DDBJ databases">
        <authorList>
            <person name="Corre E."/>
            <person name="Pelletier E."/>
            <person name="Niang G."/>
            <person name="Scheremetjew M."/>
            <person name="Finn R."/>
            <person name="Kale V."/>
            <person name="Holt S."/>
            <person name="Cochrane G."/>
            <person name="Meng A."/>
            <person name="Brown T."/>
            <person name="Cohen L."/>
        </authorList>
    </citation>
    <scope>NUCLEOTIDE SEQUENCE</scope>
    <source>
        <strain evidence="11">CCMP1594</strain>
    </source>
</reference>
<evidence type="ECO:0000256" key="7">
    <source>
        <dbReference type="RuleBase" id="RU000394"/>
    </source>
</evidence>
<keyword evidence="8" id="KW-0175">Coiled coil</keyword>
<comment type="similarity">
    <text evidence="1">Belongs to the TRAFAC class myosin-kinesin ATPase superfamily. Kinesin family. KIN-14 subfamily.</text>
</comment>
<dbReference type="CDD" id="cd01366">
    <property type="entry name" value="KISc_C_terminal"/>
    <property type="match status" value="1"/>
</dbReference>
<dbReference type="Gene3D" id="3.40.850.10">
    <property type="entry name" value="Kinesin motor domain"/>
    <property type="match status" value="1"/>
</dbReference>
<dbReference type="InterPro" id="IPR036961">
    <property type="entry name" value="Kinesin_motor_dom_sf"/>
</dbReference>
<dbReference type="PANTHER" id="PTHR47972:SF45">
    <property type="entry name" value="PROTEIN CLARET SEGREGATIONAL"/>
    <property type="match status" value="1"/>
</dbReference>
<feature type="compositionally biased region" description="Polar residues" evidence="9">
    <location>
        <begin position="90"/>
        <end position="99"/>
    </location>
</feature>
<dbReference type="GO" id="GO:0007018">
    <property type="term" value="P:microtubule-based movement"/>
    <property type="evidence" value="ECO:0007669"/>
    <property type="project" value="InterPro"/>
</dbReference>
<organism evidence="11">
    <name type="scientific">Eutreptiella gymnastica</name>
    <dbReference type="NCBI Taxonomy" id="73025"/>
    <lineage>
        <taxon>Eukaryota</taxon>
        <taxon>Discoba</taxon>
        <taxon>Euglenozoa</taxon>
        <taxon>Euglenida</taxon>
        <taxon>Spirocuta</taxon>
        <taxon>Euglenophyceae</taxon>
        <taxon>Eutreptiales</taxon>
        <taxon>Eutreptiaceae</taxon>
        <taxon>Eutreptiella</taxon>
    </lineage>
</organism>
<accession>A0A7S4CGM8</accession>
<evidence type="ECO:0000256" key="5">
    <source>
        <dbReference type="ARBA" id="ARBA00023175"/>
    </source>
</evidence>
<feature type="compositionally biased region" description="Low complexity" evidence="9">
    <location>
        <begin position="225"/>
        <end position="234"/>
    </location>
</feature>
<evidence type="ECO:0000256" key="6">
    <source>
        <dbReference type="PROSITE-ProRule" id="PRU00283"/>
    </source>
</evidence>
<keyword evidence="5 6" id="KW-0505">Motor protein</keyword>
<dbReference type="PANTHER" id="PTHR47972">
    <property type="entry name" value="KINESIN-LIKE PROTEIN KLP-3"/>
    <property type="match status" value="1"/>
</dbReference>
<dbReference type="InterPro" id="IPR019821">
    <property type="entry name" value="Kinesin_motor_CS"/>
</dbReference>
<feature type="compositionally biased region" description="Polar residues" evidence="9">
    <location>
        <begin position="533"/>
        <end position="543"/>
    </location>
</feature>
<feature type="domain" description="Kinesin motor" evidence="10">
    <location>
        <begin position="374"/>
        <end position="721"/>
    </location>
</feature>
<dbReference type="GO" id="GO:0008017">
    <property type="term" value="F:microtubule binding"/>
    <property type="evidence" value="ECO:0007669"/>
    <property type="project" value="InterPro"/>
</dbReference>
<dbReference type="InterPro" id="IPR001752">
    <property type="entry name" value="Kinesin_motor_dom"/>
</dbReference>
<dbReference type="SUPFAM" id="SSF52540">
    <property type="entry name" value="P-loop containing nucleoside triphosphate hydrolases"/>
    <property type="match status" value="1"/>
</dbReference>
<evidence type="ECO:0000256" key="2">
    <source>
        <dbReference type="ARBA" id="ARBA00022701"/>
    </source>
</evidence>
<dbReference type="PRINTS" id="PR00380">
    <property type="entry name" value="KINESINHEAVY"/>
</dbReference>
<feature type="region of interest" description="Disordered" evidence="9">
    <location>
        <begin position="58"/>
        <end position="234"/>
    </location>
</feature>
<feature type="region of interest" description="Disordered" evidence="9">
    <location>
        <begin position="528"/>
        <end position="547"/>
    </location>
</feature>
<keyword evidence="2 7" id="KW-0493">Microtubule</keyword>
<evidence type="ECO:0000313" key="11">
    <source>
        <dbReference type="EMBL" id="CAE0796386.1"/>
    </source>
</evidence>
<name>A0A7S4CGM8_9EUGL</name>